<name>A0ABW5P0Y1_9DEIO</name>
<dbReference type="InterPro" id="IPR050351">
    <property type="entry name" value="BphY/WalK/GraS-like"/>
</dbReference>
<evidence type="ECO:0000256" key="4">
    <source>
        <dbReference type="ARBA" id="ARBA00022543"/>
    </source>
</evidence>
<evidence type="ECO:0000259" key="11">
    <source>
        <dbReference type="PROSITE" id="PS50046"/>
    </source>
</evidence>
<dbReference type="GO" id="GO:0005524">
    <property type="term" value="F:ATP binding"/>
    <property type="evidence" value="ECO:0007669"/>
    <property type="project" value="UniProtKB-KW"/>
</dbReference>
<evidence type="ECO:0000256" key="1">
    <source>
        <dbReference type="ARBA" id="ARBA00000085"/>
    </source>
</evidence>
<dbReference type="Gene3D" id="3.30.450.40">
    <property type="match status" value="1"/>
</dbReference>
<dbReference type="InterPro" id="IPR035965">
    <property type="entry name" value="PAS-like_dom_sf"/>
</dbReference>
<evidence type="ECO:0000256" key="9">
    <source>
        <dbReference type="ARBA" id="ARBA00022991"/>
    </source>
</evidence>
<evidence type="ECO:0000256" key="2">
    <source>
        <dbReference type="ARBA" id="ARBA00006402"/>
    </source>
</evidence>
<keyword evidence="8" id="KW-0418">Kinase</keyword>
<accession>A0ABW5P0Y1</accession>
<dbReference type="Proteomes" id="UP001597475">
    <property type="component" value="Unassembled WGS sequence"/>
</dbReference>
<dbReference type="InterPro" id="IPR036890">
    <property type="entry name" value="HATPase_C_sf"/>
</dbReference>
<dbReference type="SMART" id="SM00065">
    <property type="entry name" value="GAF"/>
    <property type="match status" value="1"/>
</dbReference>
<sequence>MTPDHPIELLPPPYLGGPAVTGENCEREAIHIPGSIQPHGALLVVQADAAHPNLVVLQASENLSRFIPVEAETALGQPLTALFGGDISQTLLDALPPGTPDHLQYRTTVTASRPLSLTAHRIGERLILEIEPPAPETPDYENHVRNAIFALEGASSLQELLEIAVAEARRLSGFDRVMLYKFAPDDSGEVVAESRREDLAPFLGHHFPESDIPAQARALYARHLLRLTADVNAEPAPLLPRIDPLNQAPTPLGGAVLRATSPMHLQYLRNMGVASSLSVSIVVEGRLWALISCHHTTPHVTPPEVRSALEMLGRLLNLQVRLKEQADIQAFRNGLSAGHQQVMNTVARSLTPLVSLSDPALHLRELLGADGLALHLEGQWRRLGHTPDETALGEVLTWLRETQPERYFVTDHFGQDFSAAQSWTAYASGLLAVSVGGGWQETVMWFRGEVPQVTQWGGAVPSEAKTELGPRQSFATYLENVRGHSRPFHAGEVAEAQSIGETLSATLGERLTTLRQLNQDLTRSNEEWRRFAFVISHDLQEPVRLIRQLTDLFRLQRGEALDPQTARLTELLSSETSRISSLITDLYTYTELLSYPDLKRQTISLNQLIGQSLQGLQPLIDEKKLEWTGPERDVEVQADPGRLQLALTHLLQNALSFGTAPVEITLNVSQDKEQTTLSIHDNGPGVAPEFQERVFELFQRLGPPGRVGGNGVGLTLARKVAEMHGGTLTMTSALGQGTTLTLTLPRADA</sequence>
<dbReference type="PROSITE" id="PS50109">
    <property type="entry name" value="HIS_KIN"/>
    <property type="match status" value="1"/>
</dbReference>
<keyword evidence="13" id="KW-0547">Nucleotide-binding</keyword>
<dbReference type="EC" id="2.7.13.3" evidence="3"/>
<evidence type="ECO:0000256" key="3">
    <source>
        <dbReference type="ARBA" id="ARBA00012438"/>
    </source>
</evidence>
<dbReference type="PANTHER" id="PTHR42878">
    <property type="entry name" value="TWO-COMPONENT HISTIDINE KINASE"/>
    <property type="match status" value="1"/>
</dbReference>
<keyword evidence="7" id="KW-0808">Transferase</keyword>
<dbReference type="SMART" id="SM00388">
    <property type="entry name" value="HisKA"/>
    <property type="match status" value="1"/>
</dbReference>
<evidence type="ECO:0000256" key="8">
    <source>
        <dbReference type="ARBA" id="ARBA00022777"/>
    </source>
</evidence>
<dbReference type="SUPFAM" id="SSF55874">
    <property type="entry name" value="ATPase domain of HSP90 chaperone/DNA topoisomerase II/histidine kinase"/>
    <property type="match status" value="1"/>
</dbReference>
<dbReference type="EMBL" id="JBHUMK010000020">
    <property type="protein sequence ID" value="MFD2608865.1"/>
    <property type="molecule type" value="Genomic_DNA"/>
</dbReference>
<dbReference type="InterPro" id="IPR013515">
    <property type="entry name" value="Phytochrome_cen-reg"/>
</dbReference>
<dbReference type="CDD" id="cd00082">
    <property type="entry name" value="HisKA"/>
    <property type="match status" value="1"/>
</dbReference>
<keyword evidence="4" id="KW-0600">Photoreceptor protein</keyword>
<dbReference type="InterPro" id="IPR036097">
    <property type="entry name" value="HisK_dim/P_sf"/>
</dbReference>
<keyword evidence="5" id="KW-0597">Phosphoprotein</keyword>
<dbReference type="InterPro" id="IPR016132">
    <property type="entry name" value="Phyto_chromo_attachment"/>
</dbReference>
<dbReference type="InterPro" id="IPR005467">
    <property type="entry name" value="His_kinase_dom"/>
</dbReference>
<dbReference type="Pfam" id="PF00360">
    <property type="entry name" value="PHY"/>
    <property type="match status" value="1"/>
</dbReference>
<gene>
    <name evidence="13" type="ORF">ACFSR9_05335</name>
</gene>
<dbReference type="CDD" id="cd00075">
    <property type="entry name" value="HATPase"/>
    <property type="match status" value="1"/>
</dbReference>
<dbReference type="SUPFAM" id="SSF55785">
    <property type="entry name" value="PYP-like sensor domain (PAS domain)"/>
    <property type="match status" value="1"/>
</dbReference>
<keyword evidence="14" id="KW-1185">Reference proteome</keyword>
<organism evidence="13 14">
    <name type="scientific">Deinococcus taklimakanensis</name>
    <dbReference type="NCBI Taxonomy" id="536443"/>
    <lineage>
        <taxon>Bacteria</taxon>
        <taxon>Thermotogati</taxon>
        <taxon>Deinococcota</taxon>
        <taxon>Deinococci</taxon>
        <taxon>Deinococcales</taxon>
        <taxon>Deinococcaceae</taxon>
        <taxon>Deinococcus</taxon>
    </lineage>
</organism>
<evidence type="ECO:0000256" key="6">
    <source>
        <dbReference type="ARBA" id="ARBA00022606"/>
    </source>
</evidence>
<feature type="domain" description="Phytochrome chromophore attachment site" evidence="11">
    <location>
        <begin position="156"/>
        <end position="314"/>
    </location>
</feature>
<keyword evidence="9" id="KW-0157">Chromophore</keyword>
<evidence type="ECO:0000313" key="14">
    <source>
        <dbReference type="Proteomes" id="UP001597475"/>
    </source>
</evidence>
<comment type="catalytic activity">
    <reaction evidence="1">
        <text>ATP + protein L-histidine = ADP + protein N-phospho-L-histidine.</text>
        <dbReference type="EC" id="2.7.13.3"/>
    </reaction>
</comment>
<dbReference type="InterPro" id="IPR003594">
    <property type="entry name" value="HATPase_dom"/>
</dbReference>
<dbReference type="RefSeq" id="WP_386843769.1">
    <property type="nucleotide sequence ID" value="NZ_JBHUMK010000020.1"/>
</dbReference>
<keyword evidence="6" id="KW-0716">Sensory transduction</keyword>
<dbReference type="Pfam" id="PF02518">
    <property type="entry name" value="HATPase_c"/>
    <property type="match status" value="1"/>
</dbReference>
<dbReference type="PRINTS" id="PR00344">
    <property type="entry name" value="BCTRLSENSOR"/>
</dbReference>
<dbReference type="SUPFAM" id="SSF55781">
    <property type="entry name" value="GAF domain-like"/>
    <property type="match status" value="2"/>
</dbReference>
<keyword evidence="10" id="KW-0675">Receptor</keyword>
<dbReference type="InterPro" id="IPR003661">
    <property type="entry name" value="HisK_dim/P_dom"/>
</dbReference>
<dbReference type="PROSITE" id="PS50046">
    <property type="entry name" value="PHYTOCHROME_2"/>
    <property type="match status" value="1"/>
</dbReference>
<proteinExistence type="inferred from homology"/>
<reference evidence="14" key="1">
    <citation type="journal article" date="2019" name="Int. J. Syst. Evol. Microbiol.">
        <title>The Global Catalogue of Microorganisms (GCM) 10K type strain sequencing project: providing services to taxonomists for standard genome sequencing and annotation.</title>
        <authorList>
            <consortium name="The Broad Institute Genomics Platform"/>
            <consortium name="The Broad Institute Genome Sequencing Center for Infectious Disease"/>
            <person name="Wu L."/>
            <person name="Ma J."/>
        </authorList>
    </citation>
    <scope>NUCLEOTIDE SEQUENCE [LARGE SCALE GENOMIC DNA]</scope>
    <source>
        <strain evidence="14">KCTC 33842</strain>
    </source>
</reference>
<dbReference type="InterPro" id="IPR004358">
    <property type="entry name" value="Sig_transdc_His_kin-like_C"/>
</dbReference>
<evidence type="ECO:0000256" key="5">
    <source>
        <dbReference type="ARBA" id="ARBA00022553"/>
    </source>
</evidence>
<dbReference type="Pfam" id="PF01590">
    <property type="entry name" value="GAF"/>
    <property type="match status" value="1"/>
</dbReference>
<dbReference type="PANTHER" id="PTHR42878:SF15">
    <property type="entry name" value="BACTERIOPHYTOCHROME"/>
    <property type="match status" value="1"/>
</dbReference>
<protein>
    <recommendedName>
        <fullName evidence="3">histidine kinase</fullName>
        <ecNumber evidence="3">2.7.13.3</ecNumber>
    </recommendedName>
</protein>
<dbReference type="Gene3D" id="1.10.287.130">
    <property type="match status" value="1"/>
</dbReference>
<dbReference type="SMART" id="SM00387">
    <property type="entry name" value="HATPase_c"/>
    <property type="match status" value="1"/>
</dbReference>
<dbReference type="InterPro" id="IPR003018">
    <property type="entry name" value="GAF"/>
</dbReference>
<comment type="caution">
    <text evidence="13">The sequence shown here is derived from an EMBL/GenBank/DDBJ whole genome shotgun (WGS) entry which is preliminary data.</text>
</comment>
<dbReference type="InterPro" id="IPR013654">
    <property type="entry name" value="PAS_2"/>
</dbReference>
<keyword evidence="13" id="KW-0067">ATP-binding</keyword>
<dbReference type="InterPro" id="IPR029016">
    <property type="entry name" value="GAF-like_dom_sf"/>
</dbReference>
<evidence type="ECO:0000256" key="10">
    <source>
        <dbReference type="ARBA" id="ARBA00023170"/>
    </source>
</evidence>
<dbReference type="Gene3D" id="3.30.565.10">
    <property type="entry name" value="Histidine kinase-like ATPase, C-terminal domain"/>
    <property type="match status" value="1"/>
</dbReference>
<feature type="domain" description="Histidine kinase" evidence="12">
    <location>
        <begin position="534"/>
        <end position="748"/>
    </location>
</feature>
<evidence type="ECO:0000313" key="13">
    <source>
        <dbReference type="EMBL" id="MFD2608865.1"/>
    </source>
</evidence>
<evidence type="ECO:0000256" key="7">
    <source>
        <dbReference type="ARBA" id="ARBA00022679"/>
    </source>
</evidence>
<dbReference type="SUPFAM" id="SSF47384">
    <property type="entry name" value="Homodimeric domain of signal transducing histidine kinase"/>
    <property type="match status" value="1"/>
</dbReference>
<dbReference type="Gene3D" id="3.30.450.20">
    <property type="entry name" value="PAS domain"/>
    <property type="match status" value="1"/>
</dbReference>
<dbReference type="Pfam" id="PF08446">
    <property type="entry name" value="PAS_2"/>
    <property type="match status" value="1"/>
</dbReference>
<comment type="similarity">
    <text evidence="2">In the N-terminal section; belongs to the phytochrome family.</text>
</comment>
<evidence type="ECO:0000259" key="12">
    <source>
        <dbReference type="PROSITE" id="PS50109"/>
    </source>
</evidence>
<dbReference type="InterPro" id="IPR043150">
    <property type="entry name" value="Phytochrome_PHY_sf"/>
</dbReference>
<dbReference type="Gene3D" id="3.30.450.270">
    <property type="match status" value="1"/>
</dbReference>